<keyword evidence="3" id="KW-0813">Transport</keyword>
<evidence type="ECO:0000256" key="2">
    <source>
        <dbReference type="ARBA" id="ARBA00006742"/>
    </source>
</evidence>
<dbReference type="GO" id="GO:0015031">
    <property type="term" value="P:protein transport"/>
    <property type="evidence" value="ECO:0007669"/>
    <property type="project" value="UniProtKB-KW"/>
</dbReference>
<dbReference type="NCBIfam" id="TIGR00739">
    <property type="entry name" value="yajC"/>
    <property type="match status" value="1"/>
</dbReference>
<dbReference type="EMBL" id="ACZI02000002">
    <property type="protein sequence ID" value="EFV12417.1"/>
    <property type="molecule type" value="Genomic_DNA"/>
</dbReference>
<evidence type="ECO:0000256" key="3">
    <source>
        <dbReference type="ARBA" id="ARBA00022448"/>
    </source>
</evidence>
<evidence type="ECO:0000256" key="6">
    <source>
        <dbReference type="ARBA" id="ARBA00022927"/>
    </source>
</evidence>
<sequence>MQQMLPLIGLGALMFLFMWWQGRSRNRALEQLQAFHDSLVAGDRVVTTSGLRGSVREVRDQTILLEIATGVVTEWTKIAVREKAEEPEAEADAVEAETASPEESGPDRA</sequence>
<evidence type="ECO:0000313" key="11">
    <source>
        <dbReference type="EMBL" id="EFV12417.1"/>
    </source>
</evidence>
<dbReference type="Pfam" id="PF02699">
    <property type="entry name" value="YajC"/>
    <property type="match status" value="1"/>
</dbReference>
<dbReference type="STRING" id="679197.HMPREF9336_02708"/>
<dbReference type="PANTHER" id="PTHR33909">
    <property type="entry name" value="SEC TRANSLOCON ACCESSORY COMPLEX SUBUNIT YAJC"/>
    <property type="match status" value="1"/>
</dbReference>
<dbReference type="eggNOG" id="COG1862">
    <property type="taxonomic scope" value="Bacteria"/>
</dbReference>
<reference evidence="11 12" key="1">
    <citation type="journal article" date="2011" name="Stand. Genomic Sci.">
        <title>High quality draft genome sequence of Segniliparus rugosus CDC 945(T)= (ATCC BAA-974(T)).</title>
        <authorList>
            <person name="Earl A.M."/>
            <person name="Desjardins C.A."/>
            <person name="Fitzgerald M.G."/>
            <person name="Arachchi H.M."/>
            <person name="Zeng Q."/>
            <person name="Mehta T."/>
            <person name="Griggs A."/>
            <person name="Birren B.W."/>
            <person name="Toney N.C."/>
            <person name="Carr J."/>
            <person name="Posey J."/>
            <person name="Butler W.R."/>
        </authorList>
    </citation>
    <scope>NUCLEOTIDE SEQUENCE [LARGE SCALE GENOMIC DNA]</scope>
    <source>
        <strain evidence="12">ATCC BAA-974 / DSM 45345 / CCUG 50838 / CIP 108380 / JCM 13579 / CDC 945</strain>
    </source>
</reference>
<evidence type="ECO:0000256" key="1">
    <source>
        <dbReference type="ARBA" id="ARBA00004162"/>
    </source>
</evidence>
<protein>
    <submittedName>
        <fullName evidence="11">Preprotein translocase, YajC subunit</fullName>
    </submittedName>
</protein>
<evidence type="ECO:0000256" key="8">
    <source>
        <dbReference type="ARBA" id="ARBA00023010"/>
    </source>
</evidence>
<dbReference type="Proteomes" id="UP000004816">
    <property type="component" value="Unassembled WGS sequence"/>
</dbReference>
<evidence type="ECO:0000256" key="10">
    <source>
        <dbReference type="SAM" id="MobiDB-lite"/>
    </source>
</evidence>
<evidence type="ECO:0000313" key="12">
    <source>
        <dbReference type="Proteomes" id="UP000004816"/>
    </source>
</evidence>
<gene>
    <name evidence="11" type="ORF">HMPREF9336_02708</name>
</gene>
<keyword evidence="4" id="KW-1003">Cell membrane</keyword>
<dbReference type="HOGENOM" id="CLU_116157_4_2_11"/>
<keyword evidence="12" id="KW-1185">Reference proteome</keyword>
<dbReference type="OrthoDB" id="2200301at2"/>
<feature type="region of interest" description="Disordered" evidence="10">
    <location>
        <begin position="83"/>
        <end position="109"/>
    </location>
</feature>
<keyword evidence="9" id="KW-0472">Membrane</keyword>
<keyword evidence="8" id="KW-0811">Translocation</keyword>
<dbReference type="InterPro" id="IPR003849">
    <property type="entry name" value="Preprotein_translocase_YajC"/>
</dbReference>
<comment type="similarity">
    <text evidence="2">Belongs to the YajC family.</text>
</comment>
<keyword evidence="6" id="KW-0653">Protein transport</keyword>
<accession>E5XT86</accession>
<dbReference type="AlphaFoldDB" id="E5XT86"/>
<keyword evidence="7" id="KW-1133">Transmembrane helix</keyword>
<dbReference type="GO" id="GO:0005886">
    <property type="term" value="C:plasma membrane"/>
    <property type="evidence" value="ECO:0007669"/>
    <property type="project" value="UniProtKB-SubCell"/>
</dbReference>
<name>E5XT86_SEGRC</name>
<comment type="caution">
    <text evidence="11">The sequence shown here is derived from an EMBL/GenBank/DDBJ whole genome shotgun (WGS) entry which is preliminary data.</text>
</comment>
<dbReference type="PANTHER" id="PTHR33909:SF1">
    <property type="entry name" value="SEC TRANSLOCON ACCESSORY COMPLEX SUBUNIT YAJC"/>
    <property type="match status" value="1"/>
</dbReference>
<comment type="subcellular location">
    <subcellularLocation>
        <location evidence="1">Cell membrane</location>
        <topology evidence="1">Single-pass membrane protein</topology>
    </subcellularLocation>
</comment>
<proteinExistence type="inferred from homology"/>
<evidence type="ECO:0000256" key="7">
    <source>
        <dbReference type="ARBA" id="ARBA00022989"/>
    </source>
</evidence>
<organism evidence="11 12">
    <name type="scientific">Segniliparus rugosus (strain ATCC BAA-974 / DSM 45345 / CCUG 50838 / CIP 108380 / JCM 13579 / CDC 945)</name>
    <dbReference type="NCBI Taxonomy" id="679197"/>
    <lineage>
        <taxon>Bacteria</taxon>
        <taxon>Bacillati</taxon>
        <taxon>Actinomycetota</taxon>
        <taxon>Actinomycetes</taxon>
        <taxon>Mycobacteriales</taxon>
        <taxon>Segniliparaceae</taxon>
        <taxon>Segniliparus</taxon>
    </lineage>
</organism>
<keyword evidence="5" id="KW-0812">Transmembrane</keyword>
<evidence type="ECO:0000256" key="5">
    <source>
        <dbReference type="ARBA" id="ARBA00022692"/>
    </source>
</evidence>
<dbReference type="SMART" id="SM01323">
    <property type="entry name" value="YajC"/>
    <property type="match status" value="1"/>
</dbReference>
<evidence type="ECO:0000256" key="4">
    <source>
        <dbReference type="ARBA" id="ARBA00022475"/>
    </source>
</evidence>
<evidence type="ECO:0000256" key="9">
    <source>
        <dbReference type="ARBA" id="ARBA00023136"/>
    </source>
</evidence>